<dbReference type="Proteomes" id="UP000179935">
    <property type="component" value="Unassembled WGS sequence"/>
</dbReference>
<evidence type="ECO:0000256" key="1">
    <source>
        <dbReference type="SAM" id="MobiDB-lite"/>
    </source>
</evidence>
<sequence length="97" mass="11010">MRITRRPQNARPDTPVSVQVYPLRRATRVALQRWLQVRRLLMTEVTGGADWLWVSVRGNHGGVVAEGVEPEQVPPIASDANSRRFANRRGQRRLPAC</sequence>
<accession>A0A1S2PZM8</accession>
<proteinExistence type="predicted"/>
<dbReference type="STRING" id="1428652.BIV24_05810"/>
<protein>
    <submittedName>
        <fullName evidence="2">Uncharacterized protein</fullName>
    </submittedName>
</protein>
<gene>
    <name evidence="2" type="ORF">BIV24_05810</name>
</gene>
<evidence type="ECO:0000313" key="3">
    <source>
        <dbReference type="Proteomes" id="UP000179935"/>
    </source>
</evidence>
<feature type="region of interest" description="Disordered" evidence="1">
    <location>
        <begin position="74"/>
        <end position="97"/>
    </location>
</feature>
<dbReference type="RefSeq" id="WP_071365066.1">
    <property type="nucleotide sequence ID" value="NZ_MLYP01000013.1"/>
</dbReference>
<keyword evidence="3" id="KW-1185">Reference proteome</keyword>
<organism evidence="2 3">
    <name type="scientific">Streptomyces colonosanans</name>
    <dbReference type="NCBI Taxonomy" id="1428652"/>
    <lineage>
        <taxon>Bacteria</taxon>
        <taxon>Bacillati</taxon>
        <taxon>Actinomycetota</taxon>
        <taxon>Actinomycetes</taxon>
        <taxon>Kitasatosporales</taxon>
        <taxon>Streptomycetaceae</taxon>
        <taxon>Streptomyces</taxon>
    </lineage>
</organism>
<dbReference type="AlphaFoldDB" id="A0A1S2PZM8"/>
<dbReference type="EMBL" id="MLYP01000013">
    <property type="protein sequence ID" value="OIJ98364.1"/>
    <property type="molecule type" value="Genomic_DNA"/>
</dbReference>
<name>A0A1S2PZM8_9ACTN</name>
<reference evidence="2 3" key="1">
    <citation type="submission" date="2016-10" db="EMBL/GenBank/DDBJ databases">
        <title>Genome sequence of Streptomyces sp. MUSC 93.</title>
        <authorList>
            <person name="Lee L.-H."/>
            <person name="Ser H.-L."/>
            <person name="Law J.W.-F."/>
        </authorList>
    </citation>
    <scope>NUCLEOTIDE SEQUENCE [LARGE SCALE GENOMIC DNA]</scope>
    <source>
        <strain evidence="2 3">MUSC 93</strain>
    </source>
</reference>
<comment type="caution">
    <text evidence="2">The sequence shown here is derived from an EMBL/GenBank/DDBJ whole genome shotgun (WGS) entry which is preliminary data.</text>
</comment>
<evidence type="ECO:0000313" key="2">
    <source>
        <dbReference type="EMBL" id="OIJ98364.1"/>
    </source>
</evidence>
<feature type="compositionally biased region" description="Basic residues" evidence="1">
    <location>
        <begin position="85"/>
        <end position="97"/>
    </location>
</feature>